<sequence>MDTYVTIELEGGKDSAEDLRRLEVWLRADEELAPLVVRRERPAGESMGVAYDLLLMILQETLQTTALTLLRALRNHLRNQPGDSLSVTVRAGDVECVLTGRDALTRGELEAMAARIRQTLEN</sequence>
<dbReference type="Proteomes" id="UP000198280">
    <property type="component" value="Unassembled WGS sequence"/>
</dbReference>
<evidence type="ECO:0000313" key="2">
    <source>
        <dbReference type="Proteomes" id="UP000198280"/>
    </source>
</evidence>
<dbReference type="RefSeq" id="WP_089222615.1">
    <property type="nucleotide sequence ID" value="NZ_FZOF01000002.1"/>
</dbReference>
<protein>
    <submittedName>
        <fullName evidence="1">Uncharacterized protein</fullName>
    </submittedName>
</protein>
<dbReference type="OrthoDB" id="4331839at2"/>
<dbReference type="InterPro" id="IPR045428">
    <property type="entry name" value="EACC1"/>
</dbReference>
<name>A0A239BBF3_9ACTN</name>
<dbReference type="AlphaFoldDB" id="A0A239BBF3"/>
<organism evidence="1 2">
    <name type="scientific">Actinacidiphila glaucinigra</name>
    <dbReference type="NCBI Taxonomy" id="235986"/>
    <lineage>
        <taxon>Bacteria</taxon>
        <taxon>Bacillati</taxon>
        <taxon>Actinomycetota</taxon>
        <taxon>Actinomycetes</taxon>
        <taxon>Kitasatosporales</taxon>
        <taxon>Streptomycetaceae</taxon>
        <taxon>Actinacidiphila</taxon>
    </lineage>
</organism>
<proteinExistence type="predicted"/>
<keyword evidence="2" id="KW-1185">Reference proteome</keyword>
<dbReference type="EMBL" id="FZOF01000002">
    <property type="protein sequence ID" value="SNS04778.1"/>
    <property type="molecule type" value="Genomic_DNA"/>
</dbReference>
<dbReference type="Pfam" id="PF19953">
    <property type="entry name" value="EACC1"/>
    <property type="match status" value="1"/>
</dbReference>
<evidence type="ECO:0000313" key="1">
    <source>
        <dbReference type="EMBL" id="SNS04778.1"/>
    </source>
</evidence>
<accession>A0A239BBF3</accession>
<gene>
    <name evidence="1" type="ORF">SAMN05216252_102493</name>
</gene>
<reference evidence="1 2" key="1">
    <citation type="submission" date="2017-06" db="EMBL/GenBank/DDBJ databases">
        <authorList>
            <person name="Kim H.J."/>
            <person name="Triplett B.A."/>
        </authorList>
    </citation>
    <scope>NUCLEOTIDE SEQUENCE [LARGE SCALE GENOMIC DNA]</scope>
    <source>
        <strain evidence="1 2">CGMCC 4.1858</strain>
    </source>
</reference>